<dbReference type="SUPFAM" id="SSF57302">
    <property type="entry name" value="Snake toxin-like"/>
    <property type="match status" value="1"/>
</dbReference>
<accession>A0ABN8RPN7</accession>
<dbReference type="EMBL" id="CALNXI010001987">
    <property type="protein sequence ID" value="CAH3180928.1"/>
    <property type="molecule type" value="Genomic_DNA"/>
</dbReference>
<evidence type="ECO:0000313" key="4">
    <source>
        <dbReference type="EMBL" id="CAH3180928.1"/>
    </source>
</evidence>
<reference evidence="4 5" key="1">
    <citation type="submission" date="2022-05" db="EMBL/GenBank/DDBJ databases">
        <authorList>
            <consortium name="Genoscope - CEA"/>
            <person name="William W."/>
        </authorList>
    </citation>
    <scope>NUCLEOTIDE SEQUENCE [LARGE SCALE GENOMIC DNA]</scope>
</reference>
<protein>
    <recommendedName>
        <fullName evidence="6">UPAR/Ly6 domain-containing protein</fullName>
    </recommendedName>
</protein>
<keyword evidence="2" id="KW-1015">Disulfide bond</keyword>
<keyword evidence="1 3" id="KW-0732">Signal</keyword>
<dbReference type="InterPro" id="IPR045860">
    <property type="entry name" value="Snake_toxin-like_sf"/>
</dbReference>
<dbReference type="Proteomes" id="UP001159427">
    <property type="component" value="Unassembled WGS sequence"/>
</dbReference>
<evidence type="ECO:0000313" key="5">
    <source>
        <dbReference type="Proteomes" id="UP001159427"/>
    </source>
</evidence>
<organism evidence="4 5">
    <name type="scientific">Porites evermanni</name>
    <dbReference type="NCBI Taxonomy" id="104178"/>
    <lineage>
        <taxon>Eukaryota</taxon>
        <taxon>Metazoa</taxon>
        <taxon>Cnidaria</taxon>
        <taxon>Anthozoa</taxon>
        <taxon>Hexacorallia</taxon>
        <taxon>Scleractinia</taxon>
        <taxon>Fungiina</taxon>
        <taxon>Poritidae</taxon>
        <taxon>Porites</taxon>
    </lineage>
</organism>
<dbReference type="PANTHER" id="PTHR10036:SF3">
    <property type="entry name" value="PROTEIN SLEEPLESS-RELATED"/>
    <property type="match status" value="1"/>
</dbReference>
<name>A0ABN8RPN7_9CNID</name>
<evidence type="ECO:0000256" key="3">
    <source>
        <dbReference type="SAM" id="SignalP"/>
    </source>
</evidence>
<gene>
    <name evidence="4" type="ORF">PEVE_00013194</name>
</gene>
<dbReference type="Gene3D" id="2.10.60.10">
    <property type="entry name" value="CD59"/>
    <property type="match status" value="1"/>
</dbReference>
<evidence type="ECO:0008006" key="6">
    <source>
        <dbReference type="Google" id="ProtNLM"/>
    </source>
</evidence>
<proteinExistence type="predicted"/>
<feature type="signal peptide" evidence="3">
    <location>
        <begin position="1"/>
        <end position="27"/>
    </location>
</feature>
<evidence type="ECO:0000256" key="2">
    <source>
        <dbReference type="ARBA" id="ARBA00023157"/>
    </source>
</evidence>
<comment type="caution">
    <text evidence="4">The sequence shown here is derived from an EMBL/GenBank/DDBJ whole genome shotgun (WGS) entry which is preliminary data.</text>
</comment>
<feature type="chain" id="PRO_5045390951" description="UPAR/Ly6 domain-containing protein" evidence="3">
    <location>
        <begin position="28"/>
        <end position="139"/>
    </location>
</feature>
<dbReference type="PANTHER" id="PTHR10036">
    <property type="entry name" value="CD59 GLYCOPROTEIN"/>
    <property type="match status" value="1"/>
</dbReference>
<sequence>KRLRKDNFLKRFLFLAATGLKCYQCQSTTSMEDCAKNQNEQDCKGVTEPRCFTSTREYLQIKAYAKSCTPKAVCDAADSGALKPCKDAGGKCEYKCCDEDLCNGDNSPVNSGSTPIVSIILMVSCATVGFFRFFQSVQQ</sequence>
<feature type="non-terminal residue" evidence="4">
    <location>
        <position position="1"/>
    </location>
</feature>
<evidence type="ECO:0000256" key="1">
    <source>
        <dbReference type="ARBA" id="ARBA00022729"/>
    </source>
</evidence>
<keyword evidence="5" id="KW-1185">Reference proteome</keyword>